<reference evidence="1" key="1">
    <citation type="submission" date="2018-12" db="EMBL/GenBank/DDBJ databases">
        <authorList>
            <person name="Syme R.A."/>
            <person name="Farfan-Caceres L."/>
            <person name="Lichtenzveig J."/>
        </authorList>
    </citation>
    <scope>NUCLEOTIDE SEQUENCE</scope>
    <source>
        <strain evidence="1">Al4</strain>
    </source>
</reference>
<accession>A0A8H7ME48</accession>
<comment type="caution">
    <text evidence="1">The sequence shown here is derived from an EMBL/GenBank/DDBJ whole genome shotgun (WGS) entry which is preliminary data.</text>
</comment>
<keyword evidence="2" id="KW-1185">Reference proteome</keyword>
<dbReference type="Proteomes" id="UP000651452">
    <property type="component" value="Unassembled WGS sequence"/>
</dbReference>
<dbReference type="OrthoDB" id="2322999at2759"/>
<dbReference type="EMBL" id="RZGK01000017">
    <property type="protein sequence ID" value="KAF9692859.1"/>
    <property type="molecule type" value="Genomic_DNA"/>
</dbReference>
<dbReference type="AlphaFoldDB" id="A0A8H7ME48"/>
<evidence type="ECO:0000313" key="1">
    <source>
        <dbReference type="EMBL" id="KAF9692859.1"/>
    </source>
</evidence>
<proteinExistence type="predicted"/>
<gene>
    <name evidence="1" type="ORF">EKO04_009145</name>
</gene>
<protein>
    <submittedName>
        <fullName evidence="1">Uncharacterized protein</fullName>
    </submittedName>
</protein>
<organism evidence="1 2">
    <name type="scientific">Ascochyta lentis</name>
    <dbReference type="NCBI Taxonomy" id="205686"/>
    <lineage>
        <taxon>Eukaryota</taxon>
        <taxon>Fungi</taxon>
        <taxon>Dikarya</taxon>
        <taxon>Ascomycota</taxon>
        <taxon>Pezizomycotina</taxon>
        <taxon>Dothideomycetes</taxon>
        <taxon>Pleosporomycetidae</taxon>
        <taxon>Pleosporales</taxon>
        <taxon>Pleosporineae</taxon>
        <taxon>Didymellaceae</taxon>
        <taxon>Ascochyta</taxon>
    </lineage>
</organism>
<sequence length="206" mass="23420">MYDPAAYNSLPALRDAASFVDDQVLATLCGPVRQLFLDHNAYKQYGIALLHKHFPIGEEDRLVEIHHTSAPWKVGSERTDVVSHYKGTIEPRSFRCYQGMVTPYEFAYVKEALSPTGTFVNMALKLLESLHLDHIFGIRSLDNRDPNLSVEITEGKVNIMLEPDEIPEAELIEALWVFGKDDNDRCHCREHCWPVKDGHDKDHSCG</sequence>
<name>A0A8H7ME48_9PLEO</name>
<reference evidence="1" key="2">
    <citation type="submission" date="2020-09" db="EMBL/GenBank/DDBJ databases">
        <title>Reference genome assembly for Australian Ascochyta lentis isolate Al4.</title>
        <authorList>
            <person name="Lee R.C."/>
            <person name="Farfan-Caceres L.M."/>
            <person name="Debler J.W."/>
            <person name="Williams A.H."/>
            <person name="Henares B.M."/>
        </authorList>
    </citation>
    <scope>NUCLEOTIDE SEQUENCE</scope>
    <source>
        <strain evidence="1">Al4</strain>
    </source>
</reference>
<evidence type="ECO:0000313" key="2">
    <source>
        <dbReference type="Proteomes" id="UP000651452"/>
    </source>
</evidence>